<feature type="domain" description="DUF4440" evidence="2">
    <location>
        <begin position="26"/>
        <end position="133"/>
    </location>
</feature>
<comment type="caution">
    <text evidence="3">The sequence shown here is derived from an EMBL/GenBank/DDBJ whole genome shotgun (WGS) entry which is preliminary data.</text>
</comment>
<protein>
    <submittedName>
        <fullName evidence="3">Ketosteroid isomerase</fullName>
    </submittedName>
</protein>
<evidence type="ECO:0000259" key="2">
    <source>
        <dbReference type="Pfam" id="PF14534"/>
    </source>
</evidence>
<dbReference type="InterPro" id="IPR011944">
    <property type="entry name" value="Steroid_delta5-4_isomerase"/>
</dbReference>
<dbReference type="Pfam" id="PF14534">
    <property type="entry name" value="DUF4440"/>
    <property type="match status" value="1"/>
</dbReference>
<dbReference type="Proteomes" id="UP000035489">
    <property type="component" value="Unassembled WGS sequence"/>
</dbReference>
<keyword evidence="3" id="KW-0413">Isomerase</keyword>
<dbReference type="InterPro" id="IPR032710">
    <property type="entry name" value="NTF2-like_dom_sf"/>
</dbReference>
<evidence type="ECO:0000313" key="3">
    <source>
        <dbReference type="EMBL" id="KLK92596.1"/>
    </source>
</evidence>
<dbReference type="GO" id="GO:0016853">
    <property type="term" value="F:isomerase activity"/>
    <property type="evidence" value="ECO:0007669"/>
    <property type="project" value="UniProtKB-KW"/>
</dbReference>
<dbReference type="PATRIC" id="fig|1225564.3.peg.3405"/>
<dbReference type="NCBIfam" id="TIGR02246">
    <property type="entry name" value="SgcJ/EcaC family oxidoreductase"/>
    <property type="match status" value="1"/>
</dbReference>
<dbReference type="SUPFAM" id="SSF54427">
    <property type="entry name" value="NTF2-like"/>
    <property type="match status" value="1"/>
</dbReference>
<dbReference type="Gene3D" id="3.10.450.50">
    <property type="match status" value="1"/>
</dbReference>
<organism evidence="3 4">
    <name type="scientific">Microvirga vignae</name>
    <dbReference type="NCBI Taxonomy" id="1225564"/>
    <lineage>
        <taxon>Bacteria</taxon>
        <taxon>Pseudomonadati</taxon>
        <taxon>Pseudomonadota</taxon>
        <taxon>Alphaproteobacteria</taxon>
        <taxon>Hyphomicrobiales</taxon>
        <taxon>Methylobacteriaceae</taxon>
        <taxon>Microvirga</taxon>
    </lineage>
</organism>
<dbReference type="EMBL" id="LCYG01000032">
    <property type="protein sequence ID" value="KLK92596.1"/>
    <property type="molecule type" value="Genomic_DNA"/>
</dbReference>
<sequence length="142" mass="15298">MRACVLLAATCLCLPVSAMAQDRATIQSLNDQFARAFNTGDIAAVAAHYTEDAVVLPPGAEMVTGRNAILTFWKAASEQIGDIKLTAVDVKPLGNSAAREIGTFSLRIKGSQPQEVTGKYMVVWEKVGADWKLATDIWNTNK</sequence>
<dbReference type="OrthoDB" id="7630482at2"/>
<dbReference type="STRING" id="1225564.AA309_12875"/>
<evidence type="ECO:0000313" key="4">
    <source>
        <dbReference type="Proteomes" id="UP000035489"/>
    </source>
</evidence>
<keyword evidence="4" id="KW-1185">Reference proteome</keyword>
<accession>A0A0H1RCK0</accession>
<evidence type="ECO:0000256" key="1">
    <source>
        <dbReference type="SAM" id="SignalP"/>
    </source>
</evidence>
<proteinExistence type="predicted"/>
<dbReference type="InterPro" id="IPR027843">
    <property type="entry name" value="DUF4440"/>
</dbReference>
<feature type="chain" id="PRO_5002593065" evidence="1">
    <location>
        <begin position="21"/>
        <end position="142"/>
    </location>
</feature>
<feature type="signal peptide" evidence="1">
    <location>
        <begin position="1"/>
        <end position="20"/>
    </location>
</feature>
<dbReference type="RefSeq" id="WP_047189417.1">
    <property type="nucleotide sequence ID" value="NZ_LCYG01000032.1"/>
</dbReference>
<keyword evidence="1" id="KW-0732">Signal</keyword>
<dbReference type="AlphaFoldDB" id="A0A0H1RCK0"/>
<gene>
    <name evidence="3" type="ORF">AA309_12875</name>
</gene>
<name>A0A0H1RCK0_9HYPH</name>
<reference evidence="3 4" key="1">
    <citation type="submission" date="2015-05" db="EMBL/GenBank/DDBJ databases">
        <title>Draft genome sequence of Microvirga vignae strain BR3299, a novel nitrogen fixing bacteria isolated from Brazil semi-aired region.</title>
        <authorList>
            <person name="Zilli J.E."/>
            <person name="Passos S.R."/>
            <person name="Leite J."/>
            <person name="Baldani J.I."/>
            <person name="Xavier G.R."/>
            <person name="Rumjaneck N.G."/>
            <person name="Simoes-Araujo J.L."/>
        </authorList>
    </citation>
    <scope>NUCLEOTIDE SEQUENCE [LARGE SCALE GENOMIC DNA]</scope>
    <source>
        <strain evidence="3 4">BR3299</strain>
    </source>
</reference>